<feature type="compositionally biased region" description="Polar residues" evidence="2">
    <location>
        <begin position="265"/>
        <end position="283"/>
    </location>
</feature>
<gene>
    <name evidence="3" type="ORF">EEDITHA_LOCUS2691</name>
</gene>
<sequence>MSEINSNDRLQLMLSGLSKCKIDFFNVTEECKKLREVNMKLELELKESRELEKSHRYHLQASREMMGNLQETVTQLVYLKRDVKKIKDEIVSKEMTLASMQKDKENLQQKYDDVIKDLKSGHEKHIEELISINDKKLQQVQYESDTQIAQFTCVIEELREKLKEVEQEHRDKMNTVVLEYEEKIQRSAAEVTQLQEQLSIQTTRAVANIDVYRKKLEDLEEKLKQSQFKEYLAQSNYSQTQYENRVERPYSVNSPYTDSFPADYNSISGSPKPTQSRMQTMYPKSSKAPALQVMYHDSKTTNMPKNDKKGHFNITKKRKLYSEKDFLNQ</sequence>
<feature type="region of interest" description="Disordered" evidence="2">
    <location>
        <begin position="250"/>
        <end position="289"/>
    </location>
</feature>
<organism evidence="3 4">
    <name type="scientific">Euphydryas editha</name>
    <name type="common">Edith's checkerspot</name>
    <dbReference type="NCBI Taxonomy" id="104508"/>
    <lineage>
        <taxon>Eukaryota</taxon>
        <taxon>Metazoa</taxon>
        <taxon>Ecdysozoa</taxon>
        <taxon>Arthropoda</taxon>
        <taxon>Hexapoda</taxon>
        <taxon>Insecta</taxon>
        <taxon>Pterygota</taxon>
        <taxon>Neoptera</taxon>
        <taxon>Endopterygota</taxon>
        <taxon>Lepidoptera</taxon>
        <taxon>Glossata</taxon>
        <taxon>Ditrysia</taxon>
        <taxon>Papilionoidea</taxon>
        <taxon>Nymphalidae</taxon>
        <taxon>Nymphalinae</taxon>
        <taxon>Euphydryas</taxon>
    </lineage>
</organism>
<comment type="caution">
    <text evidence="3">The sequence shown here is derived from an EMBL/GenBank/DDBJ whole genome shotgun (WGS) entry which is preliminary data.</text>
</comment>
<feature type="coiled-coil region" evidence="1">
    <location>
        <begin position="83"/>
        <end position="117"/>
    </location>
</feature>
<dbReference type="AlphaFoldDB" id="A0AAU9TLA4"/>
<evidence type="ECO:0000313" key="3">
    <source>
        <dbReference type="EMBL" id="CAH2086295.1"/>
    </source>
</evidence>
<dbReference type="Proteomes" id="UP001153954">
    <property type="component" value="Unassembled WGS sequence"/>
</dbReference>
<evidence type="ECO:0000313" key="4">
    <source>
        <dbReference type="Proteomes" id="UP001153954"/>
    </source>
</evidence>
<evidence type="ECO:0000256" key="2">
    <source>
        <dbReference type="SAM" id="MobiDB-lite"/>
    </source>
</evidence>
<keyword evidence="1" id="KW-0175">Coiled coil</keyword>
<reference evidence="3" key="1">
    <citation type="submission" date="2022-03" db="EMBL/GenBank/DDBJ databases">
        <authorList>
            <person name="Tunstrom K."/>
        </authorList>
    </citation>
    <scope>NUCLEOTIDE SEQUENCE</scope>
</reference>
<protein>
    <submittedName>
        <fullName evidence="3">Uncharacterized protein</fullName>
    </submittedName>
</protein>
<proteinExistence type="predicted"/>
<accession>A0AAU9TLA4</accession>
<keyword evidence="4" id="KW-1185">Reference proteome</keyword>
<feature type="coiled-coil region" evidence="1">
    <location>
        <begin position="148"/>
        <end position="229"/>
    </location>
</feature>
<dbReference type="EMBL" id="CAKOGL010000005">
    <property type="protein sequence ID" value="CAH2086295.1"/>
    <property type="molecule type" value="Genomic_DNA"/>
</dbReference>
<name>A0AAU9TLA4_EUPED</name>
<evidence type="ECO:0000256" key="1">
    <source>
        <dbReference type="SAM" id="Coils"/>
    </source>
</evidence>